<evidence type="ECO:0000313" key="2">
    <source>
        <dbReference type="EMBL" id="GGG40604.1"/>
    </source>
</evidence>
<accession>A0A8J2ZDA2</accession>
<proteinExistence type="predicted"/>
<name>A0A8J2ZDA2_9PROT</name>
<dbReference type="Proteomes" id="UP000597507">
    <property type="component" value="Unassembled WGS sequence"/>
</dbReference>
<dbReference type="RefSeq" id="WP_188901671.1">
    <property type="nucleotide sequence ID" value="NZ_BMKS01000009.1"/>
</dbReference>
<keyword evidence="1" id="KW-0732">Signal</keyword>
<feature type="chain" id="PRO_5035282800" description="DUF3718 domain-containing protein" evidence="1">
    <location>
        <begin position="27"/>
        <end position="147"/>
    </location>
</feature>
<evidence type="ECO:0008006" key="4">
    <source>
        <dbReference type="Google" id="ProtNLM"/>
    </source>
</evidence>
<dbReference type="EMBL" id="BMKS01000009">
    <property type="protein sequence ID" value="GGG40604.1"/>
    <property type="molecule type" value="Genomic_DNA"/>
</dbReference>
<feature type="signal peptide" evidence="1">
    <location>
        <begin position="1"/>
        <end position="26"/>
    </location>
</feature>
<evidence type="ECO:0000256" key="1">
    <source>
        <dbReference type="SAM" id="SignalP"/>
    </source>
</evidence>
<sequence>MVAPTPLGLRSGIAAALLAIALPASAATVSTSWVSLTNNNQEECLAVGLAAVQALGFRGTVSGDRQAIFGWRNDETLTVRCIATHELAVVFAYTHDRNADSGPLVERVAAYYRARAAEAARAAADQRWFTIQQGGGQRYGEAGFGGR</sequence>
<protein>
    <recommendedName>
        <fullName evidence="4">DUF3718 domain-containing protein</fullName>
    </recommendedName>
</protein>
<evidence type="ECO:0000313" key="3">
    <source>
        <dbReference type="Proteomes" id="UP000597507"/>
    </source>
</evidence>
<gene>
    <name evidence="2" type="ORF">GCM10010964_30270</name>
</gene>
<dbReference type="AlphaFoldDB" id="A0A8J2ZDA2"/>
<comment type="caution">
    <text evidence="2">The sequence shown here is derived from an EMBL/GenBank/DDBJ whole genome shotgun (WGS) entry which is preliminary data.</text>
</comment>
<reference evidence="2 3" key="1">
    <citation type="journal article" date="2014" name="Int. J. Syst. Evol. Microbiol.">
        <title>Complete genome sequence of Corynebacterium casei LMG S-19264T (=DSM 44701T), isolated from a smear-ripened cheese.</title>
        <authorList>
            <consortium name="US DOE Joint Genome Institute (JGI-PGF)"/>
            <person name="Walter F."/>
            <person name="Albersmeier A."/>
            <person name="Kalinowski J."/>
            <person name="Ruckert C."/>
        </authorList>
    </citation>
    <scope>NUCLEOTIDE SEQUENCE [LARGE SCALE GENOMIC DNA]</scope>
    <source>
        <strain evidence="2 3">CGMCC 1.16330</strain>
    </source>
</reference>
<organism evidence="2 3">
    <name type="scientific">Caldovatus sediminis</name>
    <dbReference type="NCBI Taxonomy" id="2041189"/>
    <lineage>
        <taxon>Bacteria</taxon>
        <taxon>Pseudomonadati</taxon>
        <taxon>Pseudomonadota</taxon>
        <taxon>Alphaproteobacteria</taxon>
        <taxon>Acetobacterales</taxon>
        <taxon>Roseomonadaceae</taxon>
        <taxon>Caldovatus</taxon>
    </lineage>
</organism>
<keyword evidence="3" id="KW-1185">Reference proteome</keyword>